<dbReference type="Gene3D" id="1.10.1740.10">
    <property type="match status" value="1"/>
</dbReference>
<evidence type="ECO:0000313" key="8">
    <source>
        <dbReference type="Proteomes" id="UP000325827"/>
    </source>
</evidence>
<name>A0A5J5J1Y8_9MICO</name>
<dbReference type="Proteomes" id="UP000325827">
    <property type="component" value="Unassembled WGS sequence"/>
</dbReference>
<evidence type="ECO:0000256" key="3">
    <source>
        <dbReference type="ARBA" id="ARBA00023082"/>
    </source>
</evidence>
<dbReference type="AlphaFoldDB" id="A0A5J5J1Y8"/>
<dbReference type="Pfam" id="PF08281">
    <property type="entry name" value="Sigma70_r4_2"/>
    <property type="match status" value="1"/>
</dbReference>
<comment type="caution">
    <text evidence="7">The sequence shown here is derived from an EMBL/GenBank/DDBJ whole genome shotgun (WGS) entry which is preliminary data.</text>
</comment>
<dbReference type="NCBIfam" id="TIGR02937">
    <property type="entry name" value="sigma70-ECF"/>
    <property type="match status" value="1"/>
</dbReference>
<dbReference type="GO" id="GO:0003677">
    <property type="term" value="F:DNA binding"/>
    <property type="evidence" value="ECO:0007669"/>
    <property type="project" value="InterPro"/>
</dbReference>
<keyword evidence="2" id="KW-0805">Transcription regulation</keyword>
<organism evidence="7 8">
    <name type="scientific">Microbacterium rhizomatis</name>
    <dbReference type="NCBI Taxonomy" id="1631477"/>
    <lineage>
        <taxon>Bacteria</taxon>
        <taxon>Bacillati</taxon>
        <taxon>Actinomycetota</taxon>
        <taxon>Actinomycetes</taxon>
        <taxon>Micrococcales</taxon>
        <taxon>Microbacteriaceae</taxon>
        <taxon>Microbacterium</taxon>
    </lineage>
</organism>
<accession>A0A5J5J1Y8</accession>
<evidence type="ECO:0000313" key="7">
    <source>
        <dbReference type="EMBL" id="KAA9106500.1"/>
    </source>
</evidence>
<dbReference type="InterPro" id="IPR013324">
    <property type="entry name" value="RNA_pol_sigma_r3/r4-like"/>
</dbReference>
<dbReference type="OrthoDB" id="7376212at2"/>
<dbReference type="EMBL" id="VYSA01000003">
    <property type="protein sequence ID" value="KAA9106500.1"/>
    <property type="molecule type" value="Genomic_DNA"/>
</dbReference>
<dbReference type="PANTHER" id="PTHR43133:SF61">
    <property type="entry name" value="ECF RNA POLYMERASE SIGMA FACTOR SIGC"/>
    <property type="match status" value="1"/>
</dbReference>
<feature type="domain" description="RNA polymerase sigma-70 region 2" evidence="5">
    <location>
        <begin position="36"/>
        <end position="101"/>
    </location>
</feature>
<dbReference type="SUPFAM" id="SSF88659">
    <property type="entry name" value="Sigma3 and sigma4 domains of RNA polymerase sigma factors"/>
    <property type="match status" value="1"/>
</dbReference>
<dbReference type="CDD" id="cd06171">
    <property type="entry name" value="Sigma70_r4"/>
    <property type="match status" value="1"/>
</dbReference>
<dbReference type="PANTHER" id="PTHR43133">
    <property type="entry name" value="RNA POLYMERASE ECF-TYPE SIGMA FACTO"/>
    <property type="match status" value="1"/>
</dbReference>
<dbReference type="InterPro" id="IPR039425">
    <property type="entry name" value="RNA_pol_sigma-70-like"/>
</dbReference>
<dbReference type="InterPro" id="IPR013249">
    <property type="entry name" value="RNA_pol_sigma70_r4_t2"/>
</dbReference>
<dbReference type="InterPro" id="IPR036388">
    <property type="entry name" value="WH-like_DNA-bd_sf"/>
</dbReference>
<dbReference type="GO" id="GO:0006352">
    <property type="term" value="P:DNA-templated transcription initiation"/>
    <property type="evidence" value="ECO:0007669"/>
    <property type="project" value="InterPro"/>
</dbReference>
<evidence type="ECO:0000259" key="6">
    <source>
        <dbReference type="Pfam" id="PF08281"/>
    </source>
</evidence>
<dbReference type="Gene3D" id="1.10.10.10">
    <property type="entry name" value="Winged helix-like DNA-binding domain superfamily/Winged helix DNA-binding domain"/>
    <property type="match status" value="1"/>
</dbReference>
<dbReference type="InterPro" id="IPR013325">
    <property type="entry name" value="RNA_pol_sigma_r2"/>
</dbReference>
<evidence type="ECO:0000256" key="1">
    <source>
        <dbReference type="ARBA" id="ARBA00010641"/>
    </source>
</evidence>
<comment type="similarity">
    <text evidence="1">Belongs to the sigma-70 factor family. ECF subfamily.</text>
</comment>
<evidence type="ECO:0000256" key="4">
    <source>
        <dbReference type="ARBA" id="ARBA00023163"/>
    </source>
</evidence>
<proteinExistence type="inferred from homology"/>
<keyword evidence="4" id="KW-0804">Transcription</keyword>
<dbReference type="InterPro" id="IPR007627">
    <property type="entry name" value="RNA_pol_sigma70_r2"/>
</dbReference>
<dbReference type="RefSeq" id="WP_150449849.1">
    <property type="nucleotide sequence ID" value="NZ_VYSA01000003.1"/>
</dbReference>
<reference evidence="8" key="1">
    <citation type="submission" date="2019-09" db="EMBL/GenBank/DDBJ databases">
        <title>Mumia zhuanghuii sp. nov. isolated from the intestinal contents of plateau pika (Ochotona curzoniae) in the Qinghai-Tibet plateau of China.</title>
        <authorList>
            <person name="Tian Z."/>
        </authorList>
    </citation>
    <scope>NUCLEOTIDE SEQUENCE [LARGE SCALE GENOMIC DNA]</scope>
    <source>
        <strain evidence="8">JCM 30598</strain>
    </source>
</reference>
<keyword evidence="8" id="KW-1185">Reference proteome</keyword>
<sequence length="191" mass="21229">MSVGPDETPGDWTRVVGDEILAERAADGDTAAFEALIRRHGPVMRAFAARVVGSYAEADDVVQDAFYTAWRKLPELHDPSAVKSWLMRIVARLAYTQIRRRPADAGLADLEAPASRDSQPETVAVRNAQLKALSQALDALPEDQRRCWLLREVAELSYDEIAQDLDLPKATVRGKLARARASIYAQMEGWR</sequence>
<dbReference type="Pfam" id="PF04542">
    <property type="entry name" value="Sigma70_r2"/>
    <property type="match status" value="1"/>
</dbReference>
<evidence type="ECO:0000259" key="5">
    <source>
        <dbReference type="Pfam" id="PF04542"/>
    </source>
</evidence>
<evidence type="ECO:0000256" key="2">
    <source>
        <dbReference type="ARBA" id="ARBA00023015"/>
    </source>
</evidence>
<feature type="domain" description="RNA polymerase sigma factor 70 region 4 type 2" evidence="6">
    <location>
        <begin position="131"/>
        <end position="182"/>
    </location>
</feature>
<keyword evidence="3" id="KW-0731">Sigma factor</keyword>
<gene>
    <name evidence="7" type="ORF">F6B43_15295</name>
</gene>
<dbReference type="InterPro" id="IPR014284">
    <property type="entry name" value="RNA_pol_sigma-70_dom"/>
</dbReference>
<dbReference type="SUPFAM" id="SSF88946">
    <property type="entry name" value="Sigma2 domain of RNA polymerase sigma factors"/>
    <property type="match status" value="1"/>
</dbReference>
<protein>
    <submittedName>
        <fullName evidence="7">RNA polymerase sigma factor</fullName>
    </submittedName>
</protein>
<dbReference type="GO" id="GO:0016987">
    <property type="term" value="F:sigma factor activity"/>
    <property type="evidence" value="ECO:0007669"/>
    <property type="project" value="UniProtKB-KW"/>
</dbReference>